<keyword evidence="3" id="KW-1185">Reference proteome</keyword>
<dbReference type="AlphaFoldDB" id="A3IGR9"/>
<dbReference type="InterPro" id="IPR011009">
    <property type="entry name" value="Kinase-like_dom_sf"/>
</dbReference>
<dbReference type="Gene3D" id="3.90.1200.10">
    <property type="match status" value="1"/>
</dbReference>
<comment type="caution">
    <text evidence="2">The sequence shown here is derived from an EMBL/GenBank/DDBJ whole genome shotgun (WGS) entry which is preliminary data.</text>
</comment>
<proteinExistence type="predicted"/>
<dbReference type="OrthoDB" id="101887at2"/>
<accession>A3IGR9</accession>
<organism evidence="2 3">
    <name type="scientific">Crocosphaera chwakensis CCY0110</name>
    <dbReference type="NCBI Taxonomy" id="391612"/>
    <lineage>
        <taxon>Bacteria</taxon>
        <taxon>Bacillati</taxon>
        <taxon>Cyanobacteriota</taxon>
        <taxon>Cyanophyceae</taxon>
        <taxon>Oscillatoriophycideae</taxon>
        <taxon>Chroococcales</taxon>
        <taxon>Aphanothecaceae</taxon>
        <taxon>Crocosphaera</taxon>
        <taxon>Crocosphaera chwakensis</taxon>
    </lineage>
</organism>
<dbReference type="Pfam" id="PF01636">
    <property type="entry name" value="APH"/>
    <property type="match status" value="1"/>
</dbReference>
<sequence length="461" mass="54184">MKFFKVWQCHFYLLLLHPTQAMIWVKSHRNQDYCLPQIKINQGIRPDNVTVINQAIEQKFGITVNILHYAYFHRNQTEKVMEGVYVLELDTFPENMNNGMWCDRITLNRISFPNLEHKSLIQTYLMERQTGKIPELRPPWAQLGWYAQVSNWIKKELSRLGYEQIAPIECVKSWCLSCILKVPTTVGFLYFKQASTLPLFCHEPIITKELATFFPNYIPKVISINPEQHWLLLEDFGQPIGNQVSLKIKQNIYGLLAKIQIQSVKYCDRLLAMGCLDRRLQCLETQIEPLIENAATLTQLSAQEITQLHNLVPVLKNLCLQLDSYNIPSTLVHGDLHLNNVAFNKGNYIFFDWTDSCISHPFFDLFELFFISSSKFCLNQFKTFWNHYYSIPRIRNSYLSQWLEYESKERLLEAWAIARPLCALHHAITYQYIINILEPKNKWEFSNVLPFFLRKIIQSAS</sequence>
<feature type="domain" description="Aminoglycoside phosphotransferase" evidence="1">
    <location>
        <begin position="296"/>
        <end position="388"/>
    </location>
</feature>
<evidence type="ECO:0000259" key="1">
    <source>
        <dbReference type="Pfam" id="PF01636"/>
    </source>
</evidence>
<evidence type="ECO:0000313" key="2">
    <source>
        <dbReference type="EMBL" id="EAZ94161.1"/>
    </source>
</evidence>
<dbReference type="Proteomes" id="UP000003781">
    <property type="component" value="Unassembled WGS sequence"/>
</dbReference>
<name>A3IGR9_9CHRO</name>
<reference evidence="2 3" key="1">
    <citation type="submission" date="2007-03" db="EMBL/GenBank/DDBJ databases">
        <authorList>
            <person name="Stal L."/>
            <person name="Ferriera S."/>
            <person name="Johnson J."/>
            <person name="Kravitz S."/>
            <person name="Beeson K."/>
            <person name="Sutton G."/>
            <person name="Rogers Y.-H."/>
            <person name="Friedman R."/>
            <person name="Frazier M."/>
            <person name="Venter J.C."/>
        </authorList>
    </citation>
    <scope>NUCLEOTIDE SEQUENCE [LARGE SCALE GENOMIC DNA]</scope>
    <source>
        <strain evidence="2 3">CCY0110</strain>
    </source>
</reference>
<dbReference type="EMBL" id="AAXW01000001">
    <property type="protein sequence ID" value="EAZ94161.1"/>
    <property type="molecule type" value="Genomic_DNA"/>
</dbReference>
<dbReference type="eggNOG" id="COG3173">
    <property type="taxonomic scope" value="Bacteria"/>
</dbReference>
<dbReference type="RefSeq" id="WP_008272498.1">
    <property type="nucleotide sequence ID" value="NZ_AAXW01000001.1"/>
</dbReference>
<evidence type="ECO:0000313" key="3">
    <source>
        <dbReference type="Proteomes" id="UP000003781"/>
    </source>
</evidence>
<gene>
    <name evidence="2" type="ORF">CY0110_09812</name>
</gene>
<dbReference type="SUPFAM" id="SSF56112">
    <property type="entry name" value="Protein kinase-like (PK-like)"/>
    <property type="match status" value="1"/>
</dbReference>
<protein>
    <recommendedName>
        <fullName evidence="1">Aminoglycoside phosphotransferase domain-containing protein</fullName>
    </recommendedName>
</protein>
<dbReference type="InterPro" id="IPR002575">
    <property type="entry name" value="Aminoglycoside_PTrfase"/>
</dbReference>